<comment type="caution">
    <text evidence="1">The sequence shown here is derived from an EMBL/GenBank/DDBJ whole genome shotgun (WGS) entry which is preliminary data.</text>
</comment>
<gene>
    <name evidence="1" type="ORF">CLTHE_16040</name>
</gene>
<dbReference type="EMBL" id="LTAY01000037">
    <property type="protein sequence ID" value="OPX48032.1"/>
    <property type="molecule type" value="Genomic_DNA"/>
</dbReference>
<evidence type="ECO:0000313" key="1">
    <source>
        <dbReference type="EMBL" id="OPX48032.1"/>
    </source>
</evidence>
<accession>A0A1V4SX75</accession>
<sequence>MELNLTTYKLGKLLKDVSEKYPTTLMTKIKLSGGFMTMFGEVKVEKIPQNALSFNKGNNIIDINIKTDDKEGATLKITGMKGGFNVQIADTRYKEICKGKFSDEIKINSKECKIKIDSDMIFTVKATKEEVMELVEK</sequence>
<dbReference type="AlphaFoldDB" id="A0A1V4SX75"/>
<protein>
    <submittedName>
        <fullName evidence="1">Uncharacterized protein</fullName>
    </submittedName>
</protein>
<proteinExistence type="predicted"/>
<evidence type="ECO:0000313" key="2">
    <source>
        <dbReference type="Proteomes" id="UP000191448"/>
    </source>
</evidence>
<organism evidence="1 2">
    <name type="scientific">Clostridium thermobutyricum DSM 4928</name>
    <dbReference type="NCBI Taxonomy" id="1121339"/>
    <lineage>
        <taxon>Bacteria</taxon>
        <taxon>Bacillati</taxon>
        <taxon>Bacillota</taxon>
        <taxon>Clostridia</taxon>
        <taxon>Eubacteriales</taxon>
        <taxon>Clostridiaceae</taxon>
        <taxon>Clostridium</taxon>
    </lineage>
</organism>
<name>A0A1V4SX75_9CLOT</name>
<reference evidence="1 2" key="1">
    <citation type="submission" date="2016-02" db="EMBL/GenBank/DDBJ databases">
        <title>Genome sequence of Clostridium thermobutyricum DSM 4928.</title>
        <authorList>
            <person name="Poehlein A."/>
            <person name="Daniel R."/>
        </authorList>
    </citation>
    <scope>NUCLEOTIDE SEQUENCE [LARGE SCALE GENOMIC DNA]</scope>
    <source>
        <strain evidence="1 2">DSM 4928</strain>
    </source>
</reference>
<dbReference type="Proteomes" id="UP000191448">
    <property type="component" value="Unassembled WGS sequence"/>
</dbReference>